<keyword evidence="3 4" id="KW-0808">Transferase</keyword>
<dbReference type="Proteomes" id="UP000483078">
    <property type="component" value="Unassembled WGS sequence"/>
</dbReference>
<dbReference type="RefSeq" id="WP_273249363.1">
    <property type="nucleotide sequence ID" value="NZ_VENJ01000010.1"/>
</dbReference>
<organism evidence="4 5">
    <name type="scientific">Sediminimonas qiaohouensis</name>
    <dbReference type="NCBI Taxonomy" id="552061"/>
    <lineage>
        <taxon>Bacteria</taxon>
        <taxon>Pseudomonadati</taxon>
        <taxon>Pseudomonadota</taxon>
        <taxon>Alphaproteobacteria</taxon>
        <taxon>Rhodobacterales</taxon>
        <taxon>Roseobacteraceae</taxon>
        <taxon>Sediminimonas</taxon>
    </lineage>
</organism>
<dbReference type="InterPro" id="IPR029044">
    <property type="entry name" value="Nucleotide-diphossugar_trans"/>
</dbReference>
<dbReference type="SUPFAM" id="SSF53448">
    <property type="entry name" value="Nucleotide-diphospho-sugar transferases"/>
    <property type="match status" value="1"/>
</dbReference>
<dbReference type="Gene3D" id="3.90.550.10">
    <property type="entry name" value="Spore Coat Polysaccharide Biosynthesis Protein SpsA, Chain A"/>
    <property type="match status" value="1"/>
</dbReference>
<dbReference type="Pfam" id="PF13641">
    <property type="entry name" value="Glyco_tranf_2_3"/>
    <property type="match status" value="1"/>
</dbReference>
<evidence type="ECO:0000256" key="2">
    <source>
        <dbReference type="ARBA" id="ARBA00022676"/>
    </source>
</evidence>
<gene>
    <name evidence="4" type="ORF">FH759_08245</name>
</gene>
<keyword evidence="2" id="KW-0328">Glycosyltransferase</keyword>
<comment type="similarity">
    <text evidence="1">Belongs to the glycosyltransferase 2 family.</text>
</comment>
<evidence type="ECO:0000313" key="4">
    <source>
        <dbReference type="EMBL" id="MTJ04665.1"/>
    </source>
</evidence>
<evidence type="ECO:0000256" key="1">
    <source>
        <dbReference type="ARBA" id="ARBA00006739"/>
    </source>
</evidence>
<proteinExistence type="inferred from homology"/>
<dbReference type="PANTHER" id="PTHR43179:SF12">
    <property type="entry name" value="GALACTOFURANOSYLTRANSFERASE GLFT2"/>
    <property type="match status" value="1"/>
</dbReference>
<evidence type="ECO:0000313" key="5">
    <source>
        <dbReference type="Proteomes" id="UP000483078"/>
    </source>
</evidence>
<comment type="caution">
    <text evidence="4">The sequence shown here is derived from an EMBL/GenBank/DDBJ whole genome shotgun (WGS) entry which is preliminary data.</text>
</comment>
<name>A0A7C9HBV8_9RHOB</name>
<protein>
    <submittedName>
        <fullName evidence="4">Glycosyltransferase</fullName>
    </submittedName>
</protein>
<evidence type="ECO:0000256" key="3">
    <source>
        <dbReference type="ARBA" id="ARBA00022679"/>
    </source>
</evidence>
<dbReference type="AlphaFoldDB" id="A0A7C9HBV8"/>
<sequence>MTHPTVSVVVVSRDRPDCLRLCLIALARLKYPAYEVVVVADAAGLEAVQTLPFAEQIIQVRCDIANISYARNLGIAAAAGRVVAFIDDDAVAEPRWLEHLAAPFSDPQVTAVGGYVRGRNGISFQWKARAVDQSGRSWPLDLPGTAPCAPTPPEGMAVRTEGTNMAIARDVLAGLGGFDPAYHFYLDETDLNMRLAAAGYRTMIAPLAQVHHASAPSAQRGKGRALRALDEVGASMAVFLRRHSPPKDHARHFDRFRDEQRRRVLGRMVSGAAEPRDVARLMASLERGIAEGKKRDLDDPLPPLTPPARPFAAFDTQANGQAAFLSGRIWNAGRLRRHAVELANDGVTVTLLLLSHTTLFHHVRFREQGYWEQRGGLFGKSERSDPLFSPWGMSKRSAREKERISLLR</sequence>
<dbReference type="PANTHER" id="PTHR43179">
    <property type="entry name" value="RHAMNOSYLTRANSFERASE WBBL"/>
    <property type="match status" value="1"/>
</dbReference>
<reference evidence="4 5" key="1">
    <citation type="submission" date="2019-06" db="EMBL/GenBank/DDBJ databases">
        <title>Enrichment of Autotrophic Halophilic Microorganisms from Red Sea Brine Pool Using Microbial Electrosynthesis System.</title>
        <authorList>
            <person name="Alqahtani M.F."/>
            <person name="Bajracharya S."/>
            <person name="Katuri K.P."/>
            <person name="Ali M."/>
            <person name="Saikaly P.E."/>
        </authorList>
    </citation>
    <scope>NUCLEOTIDE SEQUENCE [LARGE SCALE GENOMIC DNA]</scope>
    <source>
        <strain evidence="4">MES6</strain>
    </source>
</reference>
<dbReference type="GO" id="GO:0016757">
    <property type="term" value="F:glycosyltransferase activity"/>
    <property type="evidence" value="ECO:0007669"/>
    <property type="project" value="UniProtKB-KW"/>
</dbReference>
<accession>A0A7C9HBV8</accession>
<dbReference type="EMBL" id="VENJ01000010">
    <property type="protein sequence ID" value="MTJ04665.1"/>
    <property type="molecule type" value="Genomic_DNA"/>
</dbReference>